<organism evidence="1 2">
    <name type="scientific">Treponema denticola</name>
    <dbReference type="NCBI Taxonomy" id="158"/>
    <lineage>
        <taxon>Bacteria</taxon>
        <taxon>Pseudomonadati</taxon>
        <taxon>Spirochaetota</taxon>
        <taxon>Spirochaetia</taxon>
        <taxon>Spirochaetales</taxon>
        <taxon>Treponemataceae</taxon>
        <taxon>Treponema</taxon>
    </lineage>
</organism>
<dbReference type="AlphaFoldDB" id="A0A9Q9BKX7"/>
<gene>
    <name evidence="1" type="primary">tcmP</name>
    <name evidence="1" type="ORF">E4N86_01525</name>
</gene>
<protein>
    <submittedName>
        <fullName evidence="1">Three-Cys-motif partner protein TcmP</fullName>
    </submittedName>
</protein>
<dbReference type="InterPro" id="IPR031009">
    <property type="entry name" value="Tcm_partner"/>
</dbReference>
<proteinExistence type="predicted"/>
<dbReference type="Proteomes" id="UP001056981">
    <property type="component" value="Chromosome"/>
</dbReference>
<evidence type="ECO:0000313" key="1">
    <source>
        <dbReference type="EMBL" id="UTC99452.1"/>
    </source>
</evidence>
<evidence type="ECO:0000313" key="2">
    <source>
        <dbReference type="Proteomes" id="UP001056981"/>
    </source>
</evidence>
<sequence>MTKKLDPKKNLLSHSEAKVKFYKTYLEKYLRILCSSEYIKNINIYDLFCGRGIYENGGKGSPIAAFEAIESCFIDENKKINTDITLIVNDIAKENVDAVKEYIDKHTHNYCSVRYFNVDIQDMFITVKNEVNKTKNNTRNIIFIDPYGYKDIKKDLLLSLMENKKTEIILFLPISHMYRFTKTALQHEENAQYEALRQFIDGFFPENHKIRTEKIYIMDYIKCISDALRFNNQFYTTSYYIERDQSNYFALFFLSSHIFGFEKILEVKWYLDEDNGKGFKIQDSQGDLFADCVSEEIKTNNAKNLEDILLAALAQPKTNNELYKITLKNEYLPKHTTEILIKWQDTKSNFKVVDIKTGKPARKRAFYISYDHYKSSAKVNFIIEKI</sequence>
<dbReference type="RefSeq" id="WP_253716677.1">
    <property type="nucleotide sequence ID" value="NZ_CP051522.1"/>
</dbReference>
<dbReference type="NCBIfam" id="TIGR04474">
    <property type="entry name" value="tcm_partner"/>
    <property type="match status" value="1"/>
</dbReference>
<dbReference type="EMBL" id="CP051635">
    <property type="protein sequence ID" value="UTC99452.1"/>
    <property type="molecule type" value="Genomic_DNA"/>
</dbReference>
<reference evidence="1" key="1">
    <citation type="submission" date="2020-04" db="EMBL/GenBank/DDBJ databases">
        <title>Comparative genomics of oral phylogroup-2 Treponema strains.</title>
        <authorList>
            <person name="Zeng H."/>
            <person name="Chan Y.K."/>
            <person name="Watt R.M."/>
        </authorList>
    </citation>
    <scope>NUCLEOTIDE SEQUENCE</scope>
    <source>
        <strain evidence="1">OMZ 905</strain>
    </source>
</reference>
<accession>A0A9Q9BKX7</accession>
<name>A0A9Q9BKX7_TREDN</name>